<feature type="compositionally biased region" description="Acidic residues" evidence="1">
    <location>
        <begin position="165"/>
        <end position="178"/>
    </location>
</feature>
<feature type="domain" description="CRAL-TRIO" evidence="2">
    <location>
        <begin position="17"/>
        <end position="94"/>
    </location>
</feature>
<dbReference type="PROSITE" id="PS50191">
    <property type="entry name" value="CRAL_TRIO"/>
    <property type="match status" value="1"/>
</dbReference>
<dbReference type="PANTHER" id="PTHR45824:SF29">
    <property type="entry name" value="GH16843P"/>
    <property type="match status" value="1"/>
</dbReference>
<dbReference type="SUPFAM" id="SSF52087">
    <property type="entry name" value="CRAL/TRIO domain"/>
    <property type="match status" value="1"/>
</dbReference>
<reference evidence="5" key="1">
    <citation type="submission" date="2016-06" db="UniProtKB">
        <authorList>
            <consortium name="WormBaseParasite"/>
        </authorList>
    </citation>
    <scope>IDENTIFICATION</scope>
</reference>
<evidence type="ECO:0000313" key="3">
    <source>
        <dbReference type="EMBL" id="VDP76855.1"/>
    </source>
</evidence>
<dbReference type="WBParaSite" id="ECPE_0000591001-mRNA-1">
    <property type="protein sequence ID" value="ECPE_0000591001-mRNA-1"/>
    <property type="gene ID" value="ECPE_0000591001"/>
</dbReference>
<accession>A0A183AG12</accession>
<evidence type="ECO:0000256" key="1">
    <source>
        <dbReference type="SAM" id="MobiDB-lite"/>
    </source>
</evidence>
<dbReference type="Pfam" id="PF00650">
    <property type="entry name" value="CRAL_TRIO"/>
    <property type="match status" value="1"/>
</dbReference>
<dbReference type="InterPro" id="IPR036865">
    <property type="entry name" value="CRAL-TRIO_dom_sf"/>
</dbReference>
<protein>
    <submittedName>
        <fullName evidence="5">CRAL-TRIO domain-containing protein</fullName>
    </submittedName>
</protein>
<dbReference type="InterPro" id="IPR052578">
    <property type="entry name" value="PI_Transfer_CRAL-TRIO"/>
</dbReference>
<reference evidence="3 4" key="2">
    <citation type="submission" date="2018-11" db="EMBL/GenBank/DDBJ databases">
        <authorList>
            <consortium name="Pathogen Informatics"/>
        </authorList>
    </citation>
    <scope>NUCLEOTIDE SEQUENCE [LARGE SCALE GENOMIC DNA]</scope>
    <source>
        <strain evidence="3 4">Egypt</strain>
    </source>
</reference>
<dbReference type="InterPro" id="IPR001251">
    <property type="entry name" value="CRAL-TRIO_dom"/>
</dbReference>
<proteinExistence type="predicted"/>
<dbReference type="OrthoDB" id="75724at2759"/>
<sequence length="202" mass="22821">MTAQSCHPRIGYDCAQLMSNHYPERLGQAICILPGPVFKVAWQAIKPFLPPATVNKVTMITSKSQLKNVLDKHFSPSMANWIYTEYKLNRKKPIRSRYRSFFSPPQEAQSDHDPRGELSYVRDWIESKHPSGHQPHPNMSEFLAGKLKHQLSNSSSFSDANGFAGEDEEEDEANEIDEAEARKLVASLPDAYQIPADAQTFT</sequence>
<name>A0A183AG12_9TREM</name>
<evidence type="ECO:0000313" key="4">
    <source>
        <dbReference type="Proteomes" id="UP000272942"/>
    </source>
</evidence>
<dbReference type="CDD" id="cd00170">
    <property type="entry name" value="SEC14"/>
    <property type="match status" value="1"/>
</dbReference>
<dbReference type="Proteomes" id="UP000272942">
    <property type="component" value="Unassembled WGS sequence"/>
</dbReference>
<evidence type="ECO:0000313" key="5">
    <source>
        <dbReference type="WBParaSite" id="ECPE_0000591001-mRNA-1"/>
    </source>
</evidence>
<feature type="region of interest" description="Disordered" evidence="1">
    <location>
        <begin position="150"/>
        <end position="180"/>
    </location>
</feature>
<dbReference type="Gene3D" id="3.40.525.10">
    <property type="entry name" value="CRAL-TRIO lipid binding domain"/>
    <property type="match status" value="1"/>
</dbReference>
<dbReference type="AlphaFoldDB" id="A0A183AG12"/>
<organism evidence="5">
    <name type="scientific">Echinostoma caproni</name>
    <dbReference type="NCBI Taxonomy" id="27848"/>
    <lineage>
        <taxon>Eukaryota</taxon>
        <taxon>Metazoa</taxon>
        <taxon>Spiralia</taxon>
        <taxon>Lophotrochozoa</taxon>
        <taxon>Platyhelminthes</taxon>
        <taxon>Trematoda</taxon>
        <taxon>Digenea</taxon>
        <taxon>Plagiorchiida</taxon>
        <taxon>Echinostomata</taxon>
        <taxon>Echinostomatoidea</taxon>
        <taxon>Echinostomatidae</taxon>
        <taxon>Echinostoma</taxon>
    </lineage>
</organism>
<dbReference type="PANTHER" id="PTHR45824">
    <property type="entry name" value="GH16843P"/>
    <property type="match status" value="1"/>
</dbReference>
<dbReference type="EMBL" id="UZAN01042814">
    <property type="protein sequence ID" value="VDP76855.1"/>
    <property type="molecule type" value="Genomic_DNA"/>
</dbReference>
<keyword evidence="4" id="KW-1185">Reference proteome</keyword>
<evidence type="ECO:0000259" key="2">
    <source>
        <dbReference type="PROSITE" id="PS50191"/>
    </source>
</evidence>
<gene>
    <name evidence="3" type="ORF">ECPE_LOCUS5897</name>
</gene>
<dbReference type="GO" id="GO:0008526">
    <property type="term" value="F:phosphatidylinositol transfer activity"/>
    <property type="evidence" value="ECO:0007669"/>
    <property type="project" value="TreeGrafter"/>
</dbReference>